<organism evidence="5 6">
    <name type="scientific">Paspalum notatum var. saurae</name>
    <dbReference type="NCBI Taxonomy" id="547442"/>
    <lineage>
        <taxon>Eukaryota</taxon>
        <taxon>Viridiplantae</taxon>
        <taxon>Streptophyta</taxon>
        <taxon>Embryophyta</taxon>
        <taxon>Tracheophyta</taxon>
        <taxon>Spermatophyta</taxon>
        <taxon>Magnoliopsida</taxon>
        <taxon>Liliopsida</taxon>
        <taxon>Poales</taxon>
        <taxon>Poaceae</taxon>
        <taxon>PACMAD clade</taxon>
        <taxon>Panicoideae</taxon>
        <taxon>Andropogonodae</taxon>
        <taxon>Paspaleae</taxon>
        <taxon>Paspalinae</taxon>
        <taxon>Paspalum</taxon>
    </lineage>
</organism>
<keyword evidence="1 4" id="KW-0812">Transmembrane</keyword>
<dbReference type="Proteomes" id="UP001341281">
    <property type="component" value="Chromosome 07"/>
</dbReference>
<evidence type="ECO:0000313" key="6">
    <source>
        <dbReference type="Proteomes" id="UP001341281"/>
    </source>
</evidence>
<name>A0AAQ3U5R2_PASNO</name>
<keyword evidence="3 4" id="KW-0472">Membrane</keyword>
<evidence type="ECO:0000256" key="1">
    <source>
        <dbReference type="ARBA" id="ARBA00022692"/>
    </source>
</evidence>
<dbReference type="GO" id="GO:0016020">
    <property type="term" value="C:membrane"/>
    <property type="evidence" value="ECO:0007669"/>
    <property type="project" value="InterPro"/>
</dbReference>
<gene>
    <name evidence="5" type="ORF">U9M48_032517</name>
</gene>
<dbReference type="EMBL" id="CP144751">
    <property type="protein sequence ID" value="WVZ85613.1"/>
    <property type="molecule type" value="Genomic_DNA"/>
</dbReference>
<evidence type="ECO:0008006" key="7">
    <source>
        <dbReference type="Google" id="ProtNLM"/>
    </source>
</evidence>
<sequence length="94" mass="9792">MGRTAAGGGGGGGRVVEGAKPAVAMVGVELVFSALQIFIKLALDDGMDARVLVAYRLVFAAAFLCPLAFFVDRKKRPPLTMKVAMGLFLCGLFG</sequence>
<dbReference type="PANTHER" id="PTHR31218">
    <property type="entry name" value="WAT1-RELATED PROTEIN"/>
    <property type="match status" value="1"/>
</dbReference>
<accession>A0AAQ3U5R2</accession>
<reference evidence="5 6" key="1">
    <citation type="submission" date="2024-02" db="EMBL/GenBank/DDBJ databases">
        <title>High-quality chromosome-scale genome assembly of Pensacola bahiagrass (Paspalum notatum Flugge var. saurae).</title>
        <authorList>
            <person name="Vega J.M."/>
            <person name="Podio M."/>
            <person name="Orjuela J."/>
            <person name="Siena L.A."/>
            <person name="Pessino S.C."/>
            <person name="Combes M.C."/>
            <person name="Mariac C."/>
            <person name="Albertini E."/>
            <person name="Pupilli F."/>
            <person name="Ortiz J.P.A."/>
            <person name="Leblanc O."/>
        </authorList>
    </citation>
    <scope>NUCLEOTIDE SEQUENCE [LARGE SCALE GENOMIC DNA]</scope>
    <source>
        <strain evidence="5">R1</strain>
        <tissue evidence="5">Leaf</tissue>
    </source>
</reference>
<evidence type="ECO:0000256" key="4">
    <source>
        <dbReference type="SAM" id="Phobius"/>
    </source>
</evidence>
<evidence type="ECO:0000256" key="2">
    <source>
        <dbReference type="ARBA" id="ARBA00022989"/>
    </source>
</evidence>
<dbReference type="AlphaFoldDB" id="A0AAQ3U5R2"/>
<proteinExistence type="predicted"/>
<protein>
    <recommendedName>
        <fullName evidence="7">WAT1-related protein</fullName>
    </recommendedName>
</protein>
<evidence type="ECO:0000256" key="3">
    <source>
        <dbReference type="ARBA" id="ARBA00023136"/>
    </source>
</evidence>
<keyword evidence="2 4" id="KW-1133">Transmembrane helix</keyword>
<keyword evidence="6" id="KW-1185">Reference proteome</keyword>
<feature type="transmembrane region" description="Helical" evidence="4">
    <location>
        <begin position="21"/>
        <end position="39"/>
    </location>
</feature>
<feature type="transmembrane region" description="Helical" evidence="4">
    <location>
        <begin position="51"/>
        <end position="71"/>
    </location>
</feature>
<dbReference type="InterPro" id="IPR030184">
    <property type="entry name" value="WAT1-related"/>
</dbReference>
<evidence type="ECO:0000313" key="5">
    <source>
        <dbReference type="EMBL" id="WVZ85613.1"/>
    </source>
</evidence>
<dbReference type="GO" id="GO:0022857">
    <property type="term" value="F:transmembrane transporter activity"/>
    <property type="evidence" value="ECO:0007669"/>
    <property type="project" value="InterPro"/>
</dbReference>